<dbReference type="AlphaFoldDB" id="N1UQA9"/>
<accession>N1UQA9</accession>
<evidence type="ECO:0000313" key="3">
    <source>
        <dbReference type="EMBL" id="EMY32576.1"/>
    </source>
</evidence>
<comment type="caution">
    <text evidence="3">The sequence shown here is derived from an EMBL/GenBank/DDBJ whole genome shotgun (WGS) entry which is preliminary data.</text>
</comment>
<feature type="compositionally biased region" description="Low complexity" evidence="1">
    <location>
        <begin position="14"/>
        <end position="37"/>
    </location>
</feature>
<evidence type="ECO:0000313" key="4">
    <source>
        <dbReference type="Proteomes" id="UP000010729"/>
    </source>
</evidence>
<reference evidence="3 4" key="1">
    <citation type="journal article" date="2013" name="Genome Announc.">
        <title>Draft Genome Sequence of Arthrobacter crystallopoietes Strain BAB-32, Revealing Genes for Bioremediation.</title>
        <authorList>
            <person name="Joshi M.N."/>
            <person name="Pandit A.S."/>
            <person name="Sharma A."/>
            <person name="Pandya R.V."/>
            <person name="Desai S.M."/>
            <person name="Saxena A.K."/>
            <person name="Bagatharia S.B."/>
        </authorList>
    </citation>
    <scope>NUCLEOTIDE SEQUENCE [LARGE SCALE GENOMIC DNA]</scope>
    <source>
        <strain evidence="3 4">BAB-32</strain>
    </source>
</reference>
<dbReference type="RefSeq" id="WP_005273657.1">
    <property type="nucleotide sequence ID" value="NZ_ANPE02000253.1"/>
</dbReference>
<gene>
    <name evidence="3" type="ORF">D477_019468</name>
</gene>
<proteinExistence type="predicted"/>
<name>N1UQA9_9MICC</name>
<organism evidence="3 4">
    <name type="scientific">Arthrobacter crystallopoietes BAB-32</name>
    <dbReference type="NCBI Taxonomy" id="1246476"/>
    <lineage>
        <taxon>Bacteria</taxon>
        <taxon>Bacillati</taxon>
        <taxon>Actinomycetota</taxon>
        <taxon>Actinomycetes</taxon>
        <taxon>Micrococcales</taxon>
        <taxon>Micrococcaceae</taxon>
        <taxon>Crystallibacter</taxon>
    </lineage>
</organism>
<dbReference type="EMBL" id="ANPE02000253">
    <property type="protein sequence ID" value="EMY32576.1"/>
    <property type="molecule type" value="Genomic_DNA"/>
</dbReference>
<sequence>LAAAALGLTACGGDAQGGQASPAASPAASTQVQTATPMPTATPSYKPASADGPAENVPLPKMPEKAKEESKEGLEEFVKYWYATLSYAYETGDMEPLKQISGKGCKGCLRVEQTISEWHTDGKWIVGGELSVVGSVIERFEASADGTYQVLTQVDQQKLGFYSSTGSLEHEVKKEIGIIDVMNAEYADGQWRAKNVEGMG</sequence>
<feature type="domain" description="DUF6318" evidence="2">
    <location>
        <begin position="44"/>
        <end position="196"/>
    </location>
</feature>
<evidence type="ECO:0000256" key="1">
    <source>
        <dbReference type="SAM" id="MobiDB-lite"/>
    </source>
</evidence>
<dbReference type="Proteomes" id="UP000010729">
    <property type="component" value="Unassembled WGS sequence"/>
</dbReference>
<feature type="non-terminal residue" evidence="3">
    <location>
        <position position="1"/>
    </location>
</feature>
<keyword evidence="4" id="KW-1185">Reference proteome</keyword>
<dbReference type="InterPro" id="IPR046281">
    <property type="entry name" value="DUF6318"/>
</dbReference>
<dbReference type="Pfam" id="PF19843">
    <property type="entry name" value="DUF6318"/>
    <property type="match status" value="1"/>
</dbReference>
<protein>
    <submittedName>
        <fullName evidence="3">Lipoprotein</fullName>
    </submittedName>
</protein>
<keyword evidence="3" id="KW-0449">Lipoprotein</keyword>
<evidence type="ECO:0000259" key="2">
    <source>
        <dbReference type="Pfam" id="PF19843"/>
    </source>
</evidence>
<feature type="region of interest" description="Disordered" evidence="1">
    <location>
        <begin position="14"/>
        <end position="70"/>
    </location>
</feature>